<evidence type="ECO:0000313" key="3">
    <source>
        <dbReference type="Proteomes" id="UP000319557"/>
    </source>
</evidence>
<evidence type="ECO:0000313" key="2">
    <source>
        <dbReference type="EMBL" id="QDS90042.1"/>
    </source>
</evidence>
<keyword evidence="3" id="KW-1185">Reference proteome</keyword>
<sequence length="896" mass="101699">MRSPALAQSPQPSPHDDRLQQRLSSREFSDRQNAMQEMWELGSEAEVLAAEQSDDPEVRMRARWIQEQWKLGIRQQTPANVARLLRGADDENQPSLADLIALEQLSGLNVALRQSKSQAFRQRVQIDLLRHFPYLAYLALERGQSEPFIELLGEMSHMPIVALRRSQMMFQMGSSHDDCLTLAQAADEMQPASRRKVEVFIRWTMGMQDEAIQWAGQDDPELMSRLQFAALDWKGLVESSRQQTDAVELLEPIELDDAQNAASYLMRCREKAKPMLLWIIGLYRSQQTEQCDEIVNRLVELVTSDDFLTAIDTLQSQSRRYRSDLTTTVFEAAETLIAVDRTDRAIEVLSDRMPLQAAELLVQQTDYQRALEILGGDTASLESSLLAMADETRQQAENLEDDDLPTQRPQAFERCLAACSLAYQLGYAPAARQALRRVSSLTRGEGIMHRLEVIQTVLQRNDSTFAIELAEPLLRMPSSDGKATEALFGTSIGNELWHALDQLEPGWTVTQRARVLVDLSHGKLPAGWNRSIDLNRLATWLYDQLDSDDGQFNVVLCREIAEFFQTYARDDWANTFYRRAAQNNDYEATTALARRQFQLGNMRAAADSYQNLWERFPNHPETLVGLSKSRRLAGQEDEAKAIVDRLDLLALDAAQYFDVAVAFGQFDDLPGAIRYANKVIHDTPENSSGSYHYRAIRLLLGLEDNKSPQEIARLNQRLLDRTLSPTMLRDMGSYQNIVFDSYEASARQALNRGDVATATQQMKMALRSSPANIDFAEQQLLEIRAQGHTQFADQTLDKIFAAATKHLTRFPLNANMANNIAWVAAIHNRHLDRALELSMSAVAEFPESYSYRDTLAEVLFRMGETDQAIQVEMNCLLDVPDDYHLHEQLKRFRGGN</sequence>
<feature type="region of interest" description="Disordered" evidence="1">
    <location>
        <begin position="1"/>
        <end position="21"/>
    </location>
</feature>
<dbReference type="InterPro" id="IPR011990">
    <property type="entry name" value="TPR-like_helical_dom_sf"/>
</dbReference>
<reference evidence="2 3" key="1">
    <citation type="submission" date="2019-02" db="EMBL/GenBank/DDBJ databases">
        <title>Deep-cultivation of Planctomycetes and their phenomic and genomic characterization uncovers novel biology.</title>
        <authorList>
            <person name="Wiegand S."/>
            <person name="Jogler M."/>
            <person name="Boedeker C."/>
            <person name="Pinto D."/>
            <person name="Vollmers J."/>
            <person name="Rivas-Marin E."/>
            <person name="Kohn T."/>
            <person name="Peeters S.H."/>
            <person name="Heuer A."/>
            <person name="Rast P."/>
            <person name="Oberbeckmann S."/>
            <person name="Bunk B."/>
            <person name="Jeske O."/>
            <person name="Meyerdierks A."/>
            <person name="Storesund J.E."/>
            <person name="Kallscheuer N."/>
            <person name="Luecker S."/>
            <person name="Lage O.M."/>
            <person name="Pohl T."/>
            <person name="Merkel B.J."/>
            <person name="Hornburger P."/>
            <person name="Mueller R.-W."/>
            <person name="Bruemmer F."/>
            <person name="Labrenz M."/>
            <person name="Spormann A.M."/>
            <person name="Op den Camp H."/>
            <person name="Overmann J."/>
            <person name="Amann R."/>
            <person name="Jetten M.S.M."/>
            <person name="Mascher T."/>
            <person name="Medema M.H."/>
            <person name="Devos D.P."/>
            <person name="Kaster A.-K."/>
            <person name="Ovreas L."/>
            <person name="Rohde M."/>
            <person name="Galperin M.Y."/>
            <person name="Jogler C."/>
        </authorList>
    </citation>
    <scope>NUCLEOTIDE SEQUENCE [LARGE SCALE GENOMIC DNA]</scope>
    <source>
        <strain evidence="2 3">EC9</strain>
    </source>
</reference>
<accession>A0A517M587</accession>
<evidence type="ECO:0000256" key="1">
    <source>
        <dbReference type="SAM" id="MobiDB-lite"/>
    </source>
</evidence>
<name>A0A517M587_9BACT</name>
<evidence type="ECO:0008006" key="4">
    <source>
        <dbReference type="Google" id="ProtNLM"/>
    </source>
</evidence>
<gene>
    <name evidence="2" type="ORF">EC9_42450</name>
</gene>
<dbReference type="AlphaFoldDB" id="A0A517M587"/>
<dbReference type="Proteomes" id="UP000319557">
    <property type="component" value="Chromosome"/>
</dbReference>
<organism evidence="2 3">
    <name type="scientific">Rosistilla ulvae</name>
    <dbReference type="NCBI Taxonomy" id="1930277"/>
    <lineage>
        <taxon>Bacteria</taxon>
        <taxon>Pseudomonadati</taxon>
        <taxon>Planctomycetota</taxon>
        <taxon>Planctomycetia</taxon>
        <taxon>Pirellulales</taxon>
        <taxon>Pirellulaceae</taxon>
        <taxon>Rosistilla</taxon>
    </lineage>
</organism>
<dbReference type="KEGG" id="ruv:EC9_42450"/>
<dbReference type="Gene3D" id="1.25.40.10">
    <property type="entry name" value="Tetratricopeptide repeat domain"/>
    <property type="match status" value="2"/>
</dbReference>
<dbReference type="EMBL" id="CP036261">
    <property type="protein sequence ID" value="QDS90042.1"/>
    <property type="molecule type" value="Genomic_DNA"/>
</dbReference>
<proteinExistence type="predicted"/>
<protein>
    <recommendedName>
        <fullName evidence="4">Tetratricopeptide repeat protein</fullName>
    </recommendedName>
</protein>
<dbReference type="SUPFAM" id="SSF48452">
    <property type="entry name" value="TPR-like"/>
    <property type="match status" value="2"/>
</dbReference>
<feature type="compositionally biased region" description="Low complexity" evidence="1">
    <location>
        <begin position="1"/>
        <end position="10"/>
    </location>
</feature>